<reference evidence="1 2" key="1">
    <citation type="submission" date="2020-04" db="EMBL/GenBank/DDBJ databases">
        <title>MicrobeNet Type strains.</title>
        <authorList>
            <person name="Nicholson A.C."/>
        </authorList>
    </citation>
    <scope>NUCLEOTIDE SEQUENCE [LARGE SCALE GENOMIC DNA]</scope>
    <source>
        <strain evidence="1 2">CCUG 61472</strain>
    </source>
</reference>
<proteinExistence type="predicted"/>
<sequence length="56" mass="6528">MNVFLRFLSTIFVAFTNAIPNWFFFTRLDKKSLADYNRAAFENTSAGGPRHSRDMH</sequence>
<evidence type="ECO:0000313" key="2">
    <source>
        <dbReference type="Proteomes" id="UP000549765"/>
    </source>
</evidence>
<gene>
    <name evidence="1" type="ORF">HF964_02445</name>
</gene>
<protein>
    <submittedName>
        <fullName evidence="1">Uncharacterized protein</fullName>
    </submittedName>
</protein>
<dbReference type="AlphaFoldDB" id="A0A7X6N0R3"/>
<evidence type="ECO:0000313" key="1">
    <source>
        <dbReference type="EMBL" id="NKZ23668.1"/>
    </source>
</evidence>
<dbReference type="RefSeq" id="WP_168721453.1">
    <property type="nucleotide sequence ID" value="NZ_JAAXPN010000001.1"/>
</dbReference>
<accession>A0A7X6N0R3</accession>
<dbReference type="EMBL" id="JAAXPN010000001">
    <property type="protein sequence ID" value="NKZ23668.1"/>
    <property type="molecule type" value="Genomic_DNA"/>
</dbReference>
<comment type="caution">
    <text evidence="1">The sequence shown here is derived from an EMBL/GenBank/DDBJ whole genome shotgun (WGS) entry which is preliminary data.</text>
</comment>
<keyword evidence="2" id="KW-1185">Reference proteome</keyword>
<organism evidence="1 2">
    <name type="scientific">Periweissella fabalis</name>
    <dbReference type="NCBI Taxonomy" id="1070421"/>
    <lineage>
        <taxon>Bacteria</taxon>
        <taxon>Bacillati</taxon>
        <taxon>Bacillota</taxon>
        <taxon>Bacilli</taxon>
        <taxon>Lactobacillales</taxon>
        <taxon>Lactobacillaceae</taxon>
        <taxon>Periweissella</taxon>
    </lineage>
</organism>
<name>A0A7X6N0R3_9LACO</name>
<dbReference type="Proteomes" id="UP000549765">
    <property type="component" value="Unassembled WGS sequence"/>
</dbReference>